<name>A0A0G0Y6Q9_9BACT</name>
<evidence type="ECO:0000256" key="7">
    <source>
        <dbReference type="ARBA" id="ARBA00023146"/>
    </source>
</evidence>
<keyword evidence="4 9" id="KW-0547">Nucleotide-binding</keyword>
<dbReference type="SUPFAM" id="SSF52374">
    <property type="entry name" value="Nucleotidylyl transferase"/>
    <property type="match status" value="1"/>
</dbReference>
<evidence type="ECO:0000259" key="12">
    <source>
        <dbReference type="Pfam" id="PF08264"/>
    </source>
</evidence>
<feature type="domain" description="Leucyl-tRNA synthetase editing" evidence="14">
    <location>
        <begin position="222"/>
        <end position="403"/>
    </location>
</feature>
<evidence type="ECO:0000313" key="15">
    <source>
        <dbReference type="EMBL" id="KKS32419.1"/>
    </source>
</evidence>
<protein>
    <recommendedName>
        <fullName evidence="9">Leucine--tRNA ligase</fullName>
        <ecNumber evidence="9">6.1.1.4</ecNumber>
    </recommendedName>
    <alternativeName>
        <fullName evidence="9">Leucyl-tRNA synthetase</fullName>
        <shortName evidence="9">LeuRS</shortName>
    </alternativeName>
</protein>
<dbReference type="Pfam" id="PF00133">
    <property type="entry name" value="tRNA-synt_1"/>
    <property type="match status" value="1"/>
</dbReference>
<comment type="similarity">
    <text evidence="1 9 10">Belongs to the class-I aminoacyl-tRNA synthetase family.</text>
</comment>
<keyword evidence="5 9" id="KW-0067">ATP-binding</keyword>
<evidence type="ECO:0000259" key="11">
    <source>
        <dbReference type="Pfam" id="PF00133"/>
    </source>
</evidence>
<dbReference type="CDD" id="cd00812">
    <property type="entry name" value="LeuRS_core"/>
    <property type="match status" value="1"/>
</dbReference>
<dbReference type="InterPro" id="IPR025709">
    <property type="entry name" value="Leu_tRNA-synth_edit"/>
</dbReference>
<dbReference type="InterPro" id="IPR013155">
    <property type="entry name" value="M/V/L/I-tRNA-synth_anticd-bd"/>
</dbReference>
<dbReference type="GO" id="GO:0005829">
    <property type="term" value="C:cytosol"/>
    <property type="evidence" value="ECO:0007669"/>
    <property type="project" value="TreeGrafter"/>
</dbReference>
<dbReference type="FunFam" id="3.40.50.620:FF:000056">
    <property type="entry name" value="Leucine--tRNA ligase"/>
    <property type="match status" value="1"/>
</dbReference>
<dbReference type="Gene3D" id="3.40.50.620">
    <property type="entry name" value="HUPs"/>
    <property type="match status" value="2"/>
</dbReference>
<dbReference type="PANTHER" id="PTHR43740">
    <property type="entry name" value="LEUCYL-TRNA SYNTHETASE"/>
    <property type="match status" value="1"/>
</dbReference>
<dbReference type="AlphaFoldDB" id="A0A0G0Y6Q9"/>
<evidence type="ECO:0000256" key="4">
    <source>
        <dbReference type="ARBA" id="ARBA00022741"/>
    </source>
</evidence>
<dbReference type="SUPFAM" id="SSF47323">
    <property type="entry name" value="Anticodon-binding domain of a subclass of class I aminoacyl-tRNA synthetases"/>
    <property type="match status" value="1"/>
</dbReference>
<reference evidence="15 16" key="1">
    <citation type="journal article" date="2015" name="Nature">
        <title>rRNA introns, odd ribosomes, and small enigmatic genomes across a large radiation of phyla.</title>
        <authorList>
            <person name="Brown C.T."/>
            <person name="Hug L.A."/>
            <person name="Thomas B.C."/>
            <person name="Sharon I."/>
            <person name="Castelle C.J."/>
            <person name="Singh A."/>
            <person name="Wilkins M.J."/>
            <person name="Williams K.H."/>
            <person name="Banfield J.F."/>
        </authorList>
    </citation>
    <scope>NUCLEOTIDE SEQUENCE [LARGE SCALE GENOMIC DNA]</scope>
</reference>
<dbReference type="SUPFAM" id="SSF50677">
    <property type="entry name" value="ValRS/IleRS/LeuRS editing domain"/>
    <property type="match status" value="1"/>
</dbReference>
<dbReference type="PANTHER" id="PTHR43740:SF2">
    <property type="entry name" value="LEUCINE--TRNA LIGASE, MITOCHONDRIAL"/>
    <property type="match status" value="1"/>
</dbReference>
<keyword evidence="7 9" id="KW-0030">Aminoacyl-tRNA synthetase</keyword>
<dbReference type="EC" id="6.1.1.4" evidence="9"/>
<dbReference type="Gene3D" id="3.10.20.590">
    <property type="match status" value="1"/>
</dbReference>
<dbReference type="GO" id="GO:0006429">
    <property type="term" value="P:leucyl-tRNA aminoacylation"/>
    <property type="evidence" value="ECO:0007669"/>
    <property type="project" value="UniProtKB-UniRule"/>
</dbReference>
<dbReference type="Pfam" id="PF13603">
    <property type="entry name" value="tRNA-synt_1_2"/>
    <property type="match status" value="1"/>
</dbReference>
<sequence>MDKYDHQTIEKKWIEEWQKKELYRAIDNDKRPKFYLLVEFPYPSGAGLHVGHARSWSAMDAYARKKRMEGFNVLYPMGWDAFGLPAENYALKMEVHPSQIVPNNIATFKKQCQNLGLSFDWSREIDTTDPKYYKWTQWIFVQLFKKGLAYQAEVLVNWCPNCKTNLADEEVLSNGTHERCGKLTERRPQKQWLLKITAYADKLLKGLETVDYSEDVKRQQINWIGRKEWIDISYPIEGTKEKIVVSTTRPDTNFGATFVVVAPEHPILNEVKNRKLEAYIEKAKDKSDLERISEGRKKTGVFTGLYAINELNGQKLPIWVADFVLANVGTGAVVGVPGHDKRDFEFAKEFDLPIVRVVVGKNGDTEPITKLDQVQEDEGTMINSDFLDGIEIQTAISKMMDYLVEKGMGKKIIRYNLHDWVFSRQHYWGEPIPIVHCPKCGPVTVPEDQLPVELPYLEKYEPSGTGESPLAKIEEWVKTVCPKCGGVARRETDTMPNWAGSNWYFIRYFDNKNEQELASKEKMKYWLPVDLYQGGAEHITLHLLYSRFIYRFLHEVGVVPTAEPYMKRRTHGIVLGPDGRKMSKSFGNVINPDEIVRKYGADTLRMYEMFMGPFGQMVAWNDTGVEGVYRFLKRVWILAQSELATESSPEAKRRVARLVNKIDTDIEALKFNTAVASAMEYINWWQDHKSEVGKDTVESFILGLAPMAPFMSEEIWSLLGNTDSIHQKKWPRYEEVEIVGDKIIVVAQVNGKVRDRLELESVRAGEQEYISQLARESAKVKNYLTGASYREIFIPSKLINFVG</sequence>
<feature type="binding site" evidence="9">
    <location>
        <position position="584"/>
    </location>
    <ligand>
        <name>ATP</name>
        <dbReference type="ChEBI" id="CHEBI:30616"/>
    </ligand>
</feature>
<dbReference type="PRINTS" id="PR00985">
    <property type="entry name" value="TRNASYNTHLEU"/>
</dbReference>
<dbReference type="InterPro" id="IPR002302">
    <property type="entry name" value="Leu-tRNA-ligase"/>
</dbReference>
<dbReference type="InterPro" id="IPR014729">
    <property type="entry name" value="Rossmann-like_a/b/a_fold"/>
</dbReference>
<dbReference type="PROSITE" id="PS00178">
    <property type="entry name" value="AA_TRNA_LIGASE_I"/>
    <property type="match status" value="1"/>
</dbReference>
<evidence type="ECO:0000256" key="5">
    <source>
        <dbReference type="ARBA" id="ARBA00022840"/>
    </source>
</evidence>
<dbReference type="PATRIC" id="fig|1618356.3.peg.439"/>
<evidence type="ECO:0000313" key="16">
    <source>
        <dbReference type="Proteomes" id="UP000034160"/>
    </source>
</evidence>
<keyword evidence="6 9" id="KW-0648">Protein biosynthesis</keyword>
<feature type="domain" description="Aminoacyl-tRNA synthetase class Ia" evidence="11">
    <location>
        <begin position="416"/>
        <end position="609"/>
    </location>
</feature>
<evidence type="ECO:0000259" key="13">
    <source>
        <dbReference type="Pfam" id="PF09334"/>
    </source>
</evidence>
<evidence type="ECO:0000259" key="14">
    <source>
        <dbReference type="Pfam" id="PF13603"/>
    </source>
</evidence>
<dbReference type="EMBL" id="LCCN01000007">
    <property type="protein sequence ID" value="KKS32419.1"/>
    <property type="molecule type" value="Genomic_DNA"/>
</dbReference>
<evidence type="ECO:0000256" key="1">
    <source>
        <dbReference type="ARBA" id="ARBA00005594"/>
    </source>
</evidence>
<comment type="caution">
    <text evidence="9">Lacks conserved residue(s) required for the propagation of feature annotation.</text>
</comment>
<dbReference type="GO" id="GO:0004823">
    <property type="term" value="F:leucine-tRNA ligase activity"/>
    <property type="evidence" value="ECO:0007669"/>
    <property type="project" value="UniProtKB-UniRule"/>
</dbReference>
<evidence type="ECO:0000256" key="6">
    <source>
        <dbReference type="ARBA" id="ARBA00022917"/>
    </source>
</evidence>
<feature type="domain" description="Methionyl/Leucyl tRNA synthetase" evidence="13">
    <location>
        <begin position="39"/>
        <end position="173"/>
    </location>
</feature>
<accession>A0A0G0Y6Q9</accession>
<keyword evidence="3 9" id="KW-0436">Ligase</keyword>
<dbReference type="InterPro" id="IPR001412">
    <property type="entry name" value="aa-tRNA-synth_I_CS"/>
</dbReference>
<comment type="caution">
    <text evidence="15">The sequence shown here is derived from an EMBL/GenBank/DDBJ whole genome shotgun (WGS) entry which is preliminary data.</text>
</comment>
<dbReference type="FunFam" id="1.10.730.10:FF:000002">
    <property type="entry name" value="Leucine--tRNA ligase"/>
    <property type="match status" value="1"/>
</dbReference>
<dbReference type="STRING" id="1618356.UU93_C0007G0024"/>
<evidence type="ECO:0000256" key="8">
    <source>
        <dbReference type="ARBA" id="ARBA00047469"/>
    </source>
</evidence>
<keyword evidence="2 9" id="KW-0963">Cytoplasm</keyword>
<dbReference type="HAMAP" id="MF_00049_B">
    <property type="entry name" value="Leu_tRNA_synth_B"/>
    <property type="match status" value="1"/>
</dbReference>
<dbReference type="Pfam" id="PF09334">
    <property type="entry name" value="tRNA-synt_1g"/>
    <property type="match status" value="1"/>
</dbReference>
<dbReference type="NCBIfam" id="TIGR00396">
    <property type="entry name" value="leuS_bact"/>
    <property type="match status" value="1"/>
</dbReference>
<dbReference type="GO" id="GO:0005524">
    <property type="term" value="F:ATP binding"/>
    <property type="evidence" value="ECO:0007669"/>
    <property type="project" value="UniProtKB-UniRule"/>
</dbReference>
<comment type="subcellular location">
    <subcellularLocation>
        <location evidence="9">Cytoplasm</location>
    </subcellularLocation>
</comment>
<dbReference type="InterPro" id="IPR009008">
    <property type="entry name" value="Val/Leu/Ile-tRNA-synth_edit"/>
</dbReference>
<dbReference type="InterPro" id="IPR015413">
    <property type="entry name" value="Methionyl/Leucyl_tRNA_Synth"/>
</dbReference>
<evidence type="ECO:0000256" key="3">
    <source>
        <dbReference type="ARBA" id="ARBA00022598"/>
    </source>
</evidence>
<feature type="domain" description="Methionyl/Valyl/Leucyl/Isoleucyl-tRNA synthetase anticodon-binding" evidence="12">
    <location>
        <begin position="653"/>
        <end position="760"/>
    </location>
</feature>
<evidence type="ECO:0000256" key="9">
    <source>
        <dbReference type="HAMAP-Rule" id="MF_00049"/>
    </source>
</evidence>
<evidence type="ECO:0000256" key="2">
    <source>
        <dbReference type="ARBA" id="ARBA00022490"/>
    </source>
</evidence>
<comment type="catalytic activity">
    <reaction evidence="8 9">
        <text>tRNA(Leu) + L-leucine + ATP = L-leucyl-tRNA(Leu) + AMP + diphosphate</text>
        <dbReference type="Rhea" id="RHEA:11688"/>
        <dbReference type="Rhea" id="RHEA-COMP:9613"/>
        <dbReference type="Rhea" id="RHEA-COMP:9622"/>
        <dbReference type="ChEBI" id="CHEBI:30616"/>
        <dbReference type="ChEBI" id="CHEBI:33019"/>
        <dbReference type="ChEBI" id="CHEBI:57427"/>
        <dbReference type="ChEBI" id="CHEBI:78442"/>
        <dbReference type="ChEBI" id="CHEBI:78494"/>
        <dbReference type="ChEBI" id="CHEBI:456215"/>
        <dbReference type="EC" id="6.1.1.4"/>
    </reaction>
</comment>
<gene>
    <name evidence="9" type="primary">leuS</name>
    <name evidence="15" type="ORF">UU93_C0007G0024</name>
</gene>
<evidence type="ECO:0000256" key="10">
    <source>
        <dbReference type="RuleBase" id="RU363035"/>
    </source>
</evidence>
<dbReference type="GO" id="GO:0002161">
    <property type="term" value="F:aminoacyl-tRNA deacylase activity"/>
    <property type="evidence" value="ECO:0007669"/>
    <property type="project" value="InterPro"/>
</dbReference>
<dbReference type="InterPro" id="IPR009080">
    <property type="entry name" value="tRNAsynth_Ia_anticodon-bd"/>
</dbReference>
<feature type="short sequence motif" description="'KMSKS' region" evidence="9">
    <location>
        <begin position="581"/>
        <end position="585"/>
    </location>
</feature>
<dbReference type="InterPro" id="IPR002300">
    <property type="entry name" value="aa-tRNA-synth_Ia"/>
</dbReference>
<dbReference type="Gene3D" id="1.10.730.10">
    <property type="entry name" value="Isoleucyl-tRNA Synthetase, Domain 1"/>
    <property type="match status" value="2"/>
</dbReference>
<dbReference type="Pfam" id="PF08264">
    <property type="entry name" value="Anticodon_1"/>
    <property type="match status" value="1"/>
</dbReference>
<dbReference type="FunFam" id="3.40.50.620:FF:000060">
    <property type="entry name" value="Leucine--tRNA ligase"/>
    <property type="match status" value="1"/>
</dbReference>
<dbReference type="Proteomes" id="UP000034160">
    <property type="component" value="Unassembled WGS sequence"/>
</dbReference>
<organism evidence="15 16">
    <name type="scientific">Candidatus Amesbacteria bacterium GW2011_GWA2_42_12</name>
    <dbReference type="NCBI Taxonomy" id="1618356"/>
    <lineage>
        <taxon>Bacteria</taxon>
        <taxon>Candidatus Amesiibacteriota</taxon>
    </lineage>
</organism>
<proteinExistence type="inferred from homology"/>
<dbReference type="CDD" id="cd07958">
    <property type="entry name" value="Anticodon_Ia_Leu_BEm"/>
    <property type="match status" value="1"/>
</dbReference>